<reference evidence="3 4" key="1">
    <citation type="journal article" date="2016" name="Nat. Commun.">
        <title>Ectomycorrhizal ecology is imprinted in the genome of the dominant symbiotic fungus Cenococcum geophilum.</title>
        <authorList>
            <consortium name="DOE Joint Genome Institute"/>
            <person name="Peter M."/>
            <person name="Kohler A."/>
            <person name="Ohm R.A."/>
            <person name="Kuo A."/>
            <person name="Krutzmann J."/>
            <person name="Morin E."/>
            <person name="Arend M."/>
            <person name="Barry K.W."/>
            <person name="Binder M."/>
            <person name="Choi C."/>
            <person name="Clum A."/>
            <person name="Copeland A."/>
            <person name="Grisel N."/>
            <person name="Haridas S."/>
            <person name="Kipfer T."/>
            <person name="LaButti K."/>
            <person name="Lindquist E."/>
            <person name="Lipzen A."/>
            <person name="Maire R."/>
            <person name="Meier B."/>
            <person name="Mihaltcheva S."/>
            <person name="Molinier V."/>
            <person name="Murat C."/>
            <person name="Poggeler S."/>
            <person name="Quandt C.A."/>
            <person name="Sperisen C."/>
            <person name="Tritt A."/>
            <person name="Tisserant E."/>
            <person name="Crous P.W."/>
            <person name="Henrissat B."/>
            <person name="Nehls U."/>
            <person name="Egli S."/>
            <person name="Spatafora J.W."/>
            <person name="Grigoriev I.V."/>
            <person name="Martin F.M."/>
        </authorList>
    </citation>
    <scope>NUCLEOTIDE SEQUENCE [LARGE SCALE GENOMIC DNA]</scope>
    <source>
        <strain evidence="3 4">CBS 459.81</strain>
    </source>
</reference>
<gene>
    <name evidence="3" type="ORF">K432DRAFT_397961</name>
</gene>
<evidence type="ECO:0000313" key="4">
    <source>
        <dbReference type="Proteomes" id="UP000250266"/>
    </source>
</evidence>
<evidence type="ECO:0000256" key="1">
    <source>
        <dbReference type="SAM" id="MobiDB-lite"/>
    </source>
</evidence>
<dbReference type="Proteomes" id="UP000250266">
    <property type="component" value="Unassembled WGS sequence"/>
</dbReference>
<dbReference type="OrthoDB" id="10675576at2759"/>
<accession>A0A8E2DZS7</accession>
<evidence type="ECO:0000313" key="3">
    <source>
        <dbReference type="EMBL" id="OCK74595.1"/>
    </source>
</evidence>
<sequence length="1181" mass="134699">MAYRTPNEDVYKLGRFDVWRMIQFPVPTTALNPSSTPRISMTVGEKGTNAIMAYDLNLLQLSSYFNGSQTHICVREYYPKNNYHSFLSKAQSRSGWGLTCDRMTHGNPTTGFGENWKPMYADFNFAHGVFRRNSTYIKDGSLFQVMAFFNRGKPTSIHCSLGGKIRLGLSSNGREWNWGENYAVKKNEHGSKGLSVSCSGKYCLNLELFRNQEPVDFYTDKGPIPSFGDIRYEWKADINRSTWVVYVARYTICLQSSNRDFGKPNKEHVAEALGLGGSIEVESWNPWRMWAQESMLEDVEVDIIARSIEQVLSVAAVPGPCYGDEKQYHLINSLMGGRTMSNGEIWKDYEACLLHIRLLLKALRVLKETQNIKKRDYMDEYCKRINGVLTGAIKFLTEKRLDGEAQALRNLALYYASHYKLYEAIDTAKYRIDNEAHISSDSLASQLYFWFQSRGDIDQNEHLEYLNSIRKSLGKENLPKDDFLGKRIMDSGYRLALLLGELCPEEEIIQECLARVGKRVDERHKTPTTETGILQPWEYLCRNHFLPLDLALARRNDQSAVHSADIIEALSEARECYKFFQQPDFSFLKLLGSVEEYWDLDGSSLVAATFLSLLESNNEGNLKSPATRITDNLGASNDRKSSGTTAGRNHVDTQDQRYLREIVEILKRPNPTSGRTILLEDRLTLIGESYFPPFVTAYLNTPEVYEAGKRREREHSGFRRLVDKLHEHDAFPDQWNETILANNLTTAWGVHNMQAANNNPPMWILDFPSAVEAPFDQRMNPPLPPKTAGKGVDRFSSSLLGIFVNFVHPDALDTLVNYYGSTSNFQGPSEGAKTHITSITLFHFALERETRDGCIREDTEFTPDRSAVNNLAQPQHLLQICASVCITGDERGEFWTCSILGIENSKQLIEQKMRKLEEVLQNFFYDKFSARQLICIVILTEMCPCVCVRYGKILEELKRLMDLKLCTTDLVALQSSRMLYAAILRGNDANALTKASQTILRVNWAIEYLGKFESTLSLCLRTIEKLGCQRRGFWNEKLKKCETEIWKGLQRRLAEIEDYQTQLKDTYSETQCVRDDLISLCDWNFNQTQVALTDATRRDTAASTKLTQVATALAVMTALFLPGTFMGILLTTPMFKWPDPPEGQILVRLPFEIYWAVSGSVTLIFGCGILFWYFILQRTPD</sequence>
<feature type="transmembrane region" description="Helical" evidence="2">
    <location>
        <begin position="1153"/>
        <end position="1175"/>
    </location>
</feature>
<feature type="transmembrane region" description="Helical" evidence="2">
    <location>
        <begin position="1109"/>
        <end position="1132"/>
    </location>
</feature>
<dbReference type="EMBL" id="KV745448">
    <property type="protein sequence ID" value="OCK74595.1"/>
    <property type="molecule type" value="Genomic_DNA"/>
</dbReference>
<protein>
    <submittedName>
        <fullName evidence="3">Uncharacterized protein</fullName>
    </submittedName>
</protein>
<evidence type="ECO:0000256" key="2">
    <source>
        <dbReference type="SAM" id="Phobius"/>
    </source>
</evidence>
<keyword evidence="4" id="KW-1185">Reference proteome</keyword>
<dbReference type="AlphaFoldDB" id="A0A8E2DZS7"/>
<feature type="region of interest" description="Disordered" evidence="1">
    <location>
        <begin position="621"/>
        <end position="651"/>
    </location>
</feature>
<keyword evidence="2" id="KW-1133">Transmembrane helix</keyword>
<proteinExistence type="predicted"/>
<name>A0A8E2DZS7_9PEZI</name>
<keyword evidence="2" id="KW-0812">Transmembrane</keyword>
<keyword evidence="2" id="KW-0472">Membrane</keyword>
<organism evidence="3 4">
    <name type="scientific">Lepidopterella palustris CBS 459.81</name>
    <dbReference type="NCBI Taxonomy" id="1314670"/>
    <lineage>
        <taxon>Eukaryota</taxon>
        <taxon>Fungi</taxon>
        <taxon>Dikarya</taxon>
        <taxon>Ascomycota</taxon>
        <taxon>Pezizomycotina</taxon>
        <taxon>Dothideomycetes</taxon>
        <taxon>Pleosporomycetidae</taxon>
        <taxon>Mytilinidiales</taxon>
        <taxon>Argynnaceae</taxon>
        <taxon>Lepidopterella</taxon>
    </lineage>
</organism>